<dbReference type="AlphaFoldDB" id="A0A0R1UX17"/>
<dbReference type="Proteomes" id="UP000051166">
    <property type="component" value="Unassembled WGS sequence"/>
</dbReference>
<dbReference type="CDD" id="cd06165">
    <property type="entry name" value="Sortase_A"/>
    <property type="match status" value="1"/>
</dbReference>
<gene>
    <name evidence="5" type="ORF">FD50_GL001163</name>
</gene>
<dbReference type="Gene3D" id="2.40.260.10">
    <property type="entry name" value="Sortase"/>
    <property type="match status" value="1"/>
</dbReference>
<keyword evidence="6" id="KW-1185">Reference proteome</keyword>
<dbReference type="EMBL" id="AZFQ01000049">
    <property type="protein sequence ID" value="KRL97793.1"/>
    <property type="molecule type" value="Genomic_DNA"/>
</dbReference>
<dbReference type="InterPro" id="IPR042007">
    <property type="entry name" value="Sortase_A"/>
</dbReference>
<dbReference type="GO" id="GO:0008234">
    <property type="term" value="F:cysteine-type peptidase activity"/>
    <property type="evidence" value="ECO:0007669"/>
    <property type="project" value="UniProtKB-KW"/>
</dbReference>
<dbReference type="RefSeq" id="WP_054758045.1">
    <property type="nucleotide sequence ID" value="NZ_AZFQ01000049.1"/>
</dbReference>
<feature type="active site" description="Acyl-thioester intermediate" evidence="4">
    <location>
        <position position="191"/>
    </location>
</feature>
<evidence type="ECO:0000256" key="2">
    <source>
        <dbReference type="ARBA" id="ARBA00022801"/>
    </source>
</evidence>
<comment type="caution">
    <text evidence="5">The sequence shown here is derived from an EMBL/GenBank/DDBJ whole genome shotgun (WGS) entry which is preliminary data.</text>
</comment>
<protein>
    <submittedName>
        <fullName evidence="5">Sortase</fullName>
    </submittedName>
</protein>
<reference evidence="5 6" key="1">
    <citation type="journal article" date="2015" name="Genome Announc.">
        <title>Expanding the biotechnology potential of lactobacilli through comparative genomics of 213 strains and associated genera.</title>
        <authorList>
            <person name="Sun Z."/>
            <person name="Harris H.M."/>
            <person name="McCann A."/>
            <person name="Guo C."/>
            <person name="Argimon S."/>
            <person name="Zhang W."/>
            <person name="Yang X."/>
            <person name="Jeffery I.B."/>
            <person name="Cooney J.C."/>
            <person name="Kagawa T.F."/>
            <person name="Liu W."/>
            <person name="Song Y."/>
            <person name="Salvetti E."/>
            <person name="Wrobel A."/>
            <person name="Rasinkangas P."/>
            <person name="Parkhill J."/>
            <person name="Rea M.C."/>
            <person name="O'Sullivan O."/>
            <person name="Ritari J."/>
            <person name="Douillard F.P."/>
            <person name="Paul Ross R."/>
            <person name="Yang R."/>
            <person name="Briner A.E."/>
            <person name="Felis G.E."/>
            <person name="de Vos W.M."/>
            <person name="Barrangou R."/>
            <person name="Klaenhammer T.R."/>
            <person name="Caufield P.W."/>
            <person name="Cui Y."/>
            <person name="Zhang H."/>
            <person name="O'Toole P.W."/>
        </authorList>
    </citation>
    <scope>NUCLEOTIDE SEQUENCE [LARGE SCALE GENOMIC DNA]</scope>
    <source>
        <strain evidence="5 6">DSM 16230</strain>
    </source>
</reference>
<dbReference type="OrthoDB" id="1648028at2"/>
<proteinExistence type="predicted"/>
<evidence type="ECO:0000256" key="4">
    <source>
        <dbReference type="PIRSR" id="PIRSR605754-1"/>
    </source>
</evidence>
<dbReference type="PATRIC" id="fig|1423801.4.peg.1186"/>
<feature type="active site" description="Proton donor/acceptor" evidence="4">
    <location>
        <position position="129"/>
    </location>
</feature>
<keyword evidence="1" id="KW-0645">Protease</keyword>
<organism evidence="5 6">
    <name type="scientific">Liquorilactobacillus satsumensis DSM 16230 = JCM 12392</name>
    <dbReference type="NCBI Taxonomy" id="1423801"/>
    <lineage>
        <taxon>Bacteria</taxon>
        <taxon>Bacillati</taxon>
        <taxon>Bacillota</taxon>
        <taxon>Bacilli</taxon>
        <taxon>Lactobacillales</taxon>
        <taxon>Lactobacillaceae</taxon>
        <taxon>Liquorilactobacillus</taxon>
    </lineage>
</organism>
<name>A0A0R1UX17_9LACO</name>
<dbReference type="GeneID" id="98308519"/>
<dbReference type="SUPFAM" id="SSF63817">
    <property type="entry name" value="Sortase"/>
    <property type="match status" value="1"/>
</dbReference>
<evidence type="ECO:0000256" key="3">
    <source>
        <dbReference type="ARBA" id="ARBA00022807"/>
    </source>
</evidence>
<sequence>MKKYKKILLRALAVSLLLVGIALIFNEQIKTFVIREIATSQLKKKPQSISKKMRKKGNFDFKSVKAADLSTLSKAAQTQGGMIGKIAIPQIGMRLPIFYGINNENLLRGAGTMKPAEKMGTGNYALAGHHMSNPDILFSPLAKAKVGMEILLTDGKKVYRYRIVERRVIDKYQVSWIDDVPKQQLVTLVTCLTATTGETNRIMVQGKLEQVQPATKDNLKEFES</sequence>
<accession>A0A0R1UX17</accession>
<dbReference type="GO" id="GO:0006508">
    <property type="term" value="P:proteolysis"/>
    <property type="evidence" value="ECO:0007669"/>
    <property type="project" value="UniProtKB-KW"/>
</dbReference>
<evidence type="ECO:0000313" key="6">
    <source>
        <dbReference type="Proteomes" id="UP000051166"/>
    </source>
</evidence>
<evidence type="ECO:0000313" key="5">
    <source>
        <dbReference type="EMBL" id="KRL97793.1"/>
    </source>
</evidence>
<dbReference type="NCBIfam" id="TIGR01076">
    <property type="entry name" value="sortase_fam"/>
    <property type="match status" value="1"/>
</dbReference>
<keyword evidence="2" id="KW-0378">Hydrolase</keyword>
<evidence type="ECO:0000256" key="1">
    <source>
        <dbReference type="ARBA" id="ARBA00022670"/>
    </source>
</evidence>
<dbReference type="InterPro" id="IPR023365">
    <property type="entry name" value="Sortase_dom-sf"/>
</dbReference>
<keyword evidence="3" id="KW-0788">Thiol protease</keyword>
<dbReference type="STRING" id="1423801.FD50_GL001163"/>
<dbReference type="InterPro" id="IPR005754">
    <property type="entry name" value="Sortase"/>
</dbReference>
<dbReference type="Pfam" id="PF04203">
    <property type="entry name" value="Sortase"/>
    <property type="match status" value="1"/>
</dbReference>